<dbReference type="PANTHER" id="PTHR30329:SF21">
    <property type="entry name" value="LIPOPROTEIN YIAD-RELATED"/>
    <property type="match status" value="1"/>
</dbReference>
<feature type="transmembrane region" description="Helical" evidence="5">
    <location>
        <begin position="88"/>
        <end position="107"/>
    </location>
</feature>
<evidence type="ECO:0000256" key="5">
    <source>
        <dbReference type="SAM" id="Phobius"/>
    </source>
</evidence>
<keyword evidence="5" id="KW-0812">Transmembrane</keyword>
<proteinExistence type="predicted"/>
<dbReference type="EMBL" id="RQJP01000003">
    <property type="protein sequence ID" value="RRB13787.1"/>
    <property type="molecule type" value="Genomic_DNA"/>
</dbReference>
<protein>
    <submittedName>
        <fullName evidence="7">OmpA family protein</fullName>
    </submittedName>
</protein>
<dbReference type="InterPro" id="IPR050330">
    <property type="entry name" value="Bact_OuterMem_StrucFunc"/>
</dbReference>
<keyword evidence="3" id="KW-0998">Cell outer membrane</keyword>
<evidence type="ECO:0000313" key="8">
    <source>
        <dbReference type="Proteomes" id="UP000274271"/>
    </source>
</evidence>
<name>A0A3P1CKE9_9BACT</name>
<dbReference type="PANTHER" id="PTHR30329">
    <property type="entry name" value="STATOR ELEMENT OF FLAGELLAR MOTOR COMPLEX"/>
    <property type="match status" value="1"/>
</dbReference>
<feature type="transmembrane region" description="Helical" evidence="5">
    <location>
        <begin position="47"/>
        <end position="68"/>
    </location>
</feature>
<reference evidence="7 8" key="1">
    <citation type="submission" date="2018-11" db="EMBL/GenBank/DDBJ databases">
        <authorList>
            <person name="Zhou Z."/>
            <person name="Wang G."/>
        </authorList>
    </citation>
    <scope>NUCLEOTIDE SEQUENCE [LARGE SCALE GENOMIC DNA]</scope>
    <source>
        <strain evidence="7 8">KCTC42998</strain>
    </source>
</reference>
<sequence>MADNPKNEACKTYLEQTKLLVTLASAFILAPSIFFEKFNFFDGLTIYYELCFVLSVLFGYVVFGTITGTQHKGEFNVYNRGTMWFSRGQFFLFILGIVLLMFSFNKLKKTSPIHSKNHEKVRRLKSYKSNSVHVLNNIFFDPSNWKLRPESYFELSKLADTLRKYPMIHVSIQAHTDNLGSNKSNLALSEKRATSVVLYLISKGVPTYQLSSKGFGENVPIVANNTYEGRQLNRRIEFKILKSDL</sequence>
<dbReference type="GO" id="GO:0009279">
    <property type="term" value="C:cell outer membrane"/>
    <property type="evidence" value="ECO:0007669"/>
    <property type="project" value="UniProtKB-SubCell"/>
</dbReference>
<dbReference type="PRINTS" id="PR01021">
    <property type="entry name" value="OMPADOMAIN"/>
</dbReference>
<keyword evidence="2 4" id="KW-0472">Membrane</keyword>
<feature type="transmembrane region" description="Helical" evidence="5">
    <location>
        <begin position="19"/>
        <end position="35"/>
    </location>
</feature>
<organism evidence="7 8">
    <name type="scientific">Larkinella knui</name>
    <dbReference type="NCBI Taxonomy" id="2025310"/>
    <lineage>
        <taxon>Bacteria</taxon>
        <taxon>Pseudomonadati</taxon>
        <taxon>Bacteroidota</taxon>
        <taxon>Cytophagia</taxon>
        <taxon>Cytophagales</taxon>
        <taxon>Spirosomataceae</taxon>
        <taxon>Larkinella</taxon>
    </lineage>
</organism>
<dbReference type="RefSeq" id="WP_148096033.1">
    <property type="nucleotide sequence ID" value="NZ_RQJP01000003.1"/>
</dbReference>
<comment type="caution">
    <text evidence="7">The sequence shown here is derived from an EMBL/GenBank/DDBJ whole genome shotgun (WGS) entry which is preliminary data.</text>
</comment>
<dbReference type="CDD" id="cd07185">
    <property type="entry name" value="OmpA_C-like"/>
    <property type="match status" value="1"/>
</dbReference>
<dbReference type="Gene3D" id="3.30.1330.60">
    <property type="entry name" value="OmpA-like domain"/>
    <property type="match status" value="1"/>
</dbReference>
<comment type="subcellular location">
    <subcellularLocation>
        <location evidence="1">Cell outer membrane</location>
    </subcellularLocation>
</comment>
<dbReference type="PROSITE" id="PS51123">
    <property type="entry name" value="OMPA_2"/>
    <property type="match status" value="1"/>
</dbReference>
<evidence type="ECO:0000313" key="7">
    <source>
        <dbReference type="EMBL" id="RRB13787.1"/>
    </source>
</evidence>
<evidence type="ECO:0000256" key="3">
    <source>
        <dbReference type="ARBA" id="ARBA00023237"/>
    </source>
</evidence>
<dbReference type="InterPro" id="IPR036737">
    <property type="entry name" value="OmpA-like_sf"/>
</dbReference>
<dbReference type="InterPro" id="IPR006664">
    <property type="entry name" value="OMP_bac"/>
</dbReference>
<evidence type="ECO:0000256" key="4">
    <source>
        <dbReference type="PROSITE-ProRule" id="PRU00473"/>
    </source>
</evidence>
<evidence type="ECO:0000256" key="1">
    <source>
        <dbReference type="ARBA" id="ARBA00004442"/>
    </source>
</evidence>
<dbReference type="InterPro" id="IPR006665">
    <property type="entry name" value="OmpA-like"/>
</dbReference>
<accession>A0A3P1CKE9</accession>
<dbReference type="SUPFAM" id="SSF103088">
    <property type="entry name" value="OmpA-like"/>
    <property type="match status" value="1"/>
</dbReference>
<evidence type="ECO:0000256" key="2">
    <source>
        <dbReference type="ARBA" id="ARBA00023136"/>
    </source>
</evidence>
<keyword evidence="8" id="KW-1185">Reference proteome</keyword>
<gene>
    <name evidence="7" type="ORF">EHT87_16140</name>
</gene>
<dbReference type="Pfam" id="PF00691">
    <property type="entry name" value="OmpA"/>
    <property type="match status" value="1"/>
</dbReference>
<dbReference type="Proteomes" id="UP000274271">
    <property type="component" value="Unassembled WGS sequence"/>
</dbReference>
<keyword evidence="5" id="KW-1133">Transmembrane helix</keyword>
<dbReference type="OrthoDB" id="9782229at2"/>
<dbReference type="AlphaFoldDB" id="A0A3P1CKE9"/>
<feature type="domain" description="OmpA-like" evidence="6">
    <location>
        <begin position="127"/>
        <end position="244"/>
    </location>
</feature>
<evidence type="ECO:0000259" key="6">
    <source>
        <dbReference type="PROSITE" id="PS51123"/>
    </source>
</evidence>